<evidence type="ECO:0000313" key="2">
    <source>
        <dbReference type="EMBL" id="GAA4838217.1"/>
    </source>
</evidence>
<feature type="signal peptide" evidence="1">
    <location>
        <begin position="1"/>
        <end position="25"/>
    </location>
</feature>
<evidence type="ECO:0000313" key="3">
    <source>
        <dbReference type="Proteomes" id="UP001500298"/>
    </source>
</evidence>
<keyword evidence="3" id="KW-1185">Reference proteome</keyword>
<gene>
    <name evidence="2" type="ORF">GCM10023331_24250</name>
</gene>
<dbReference type="RefSeq" id="WP_345372179.1">
    <property type="nucleotide sequence ID" value="NZ_BAABJX010000036.1"/>
</dbReference>
<organism evidence="2 3">
    <name type="scientific">Algivirga pacifica</name>
    <dbReference type="NCBI Taxonomy" id="1162670"/>
    <lineage>
        <taxon>Bacteria</taxon>
        <taxon>Pseudomonadati</taxon>
        <taxon>Bacteroidota</taxon>
        <taxon>Cytophagia</taxon>
        <taxon>Cytophagales</taxon>
        <taxon>Flammeovirgaceae</taxon>
        <taxon>Algivirga</taxon>
    </lineage>
</organism>
<evidence type="ECO:0000256" key="1">
    <source>
        <dbReference type="SAM" id="SignalP"/>
    </source>
</evidence>
<protein>
    <recommendedName>
        <fullName evidence="4">Tetratricopeptide repeat-containing protein</fullName>
    </recommendedName>
</protein>
<dbReference type="InterPro" id="IPR011990">
    <property type="entry name" value="TPR-like_helical_dom_sf"/>
</dbReference>
<name>A0ABP9DEL4_9BACT</name>
<comment type="caution">
    <text evidence="2">The sequence shown here is derived from an EMBL/GenBank/DDBJ whole genome shotgun (WGS) entry which is preliminary data.</text>
</comment>
<dbReference type="Proteomes" id="UP001500298">
    <property type="component" value="Unassembled WGS sequence"/>
</dbReference>
<accession>A0ABP9DEL4</accession>
<proteinExistence type="predicted"/>
<evidence type="ECO:0008006" key="4">
    <source>
        <dbReference type="Google" id="ProtNLM"/>
    </source>
</evidence>
<sequence length="141" mass="16660">MKIKKSILLAFVVSILTLSSSTLYAHDEGDKKTQKTVEMLRNTLSKPNKQTWQMYSKAAQLCINRGINLEEAKEWIDKAVTLNPNEYTLEIMGDFYYRSEMVEEAWKYYREALLAGMNNKDRELIHRLQYKILRVNDYLKQ</sequence>
<keyword evidence="1" id="KW-0732">Signal</keyword>
<dbReference type="EMBL" id="BAABJX010000036">
    <property type="protein sequence ID" value="GAA4838217.1"/>
    <property type="molecule type" value="Genomic_DNA"/>
</dbReference>
<dbReference type="SUPFAM" id="SSF48452">
    <property type="entry name" value="TPR-like"/>
    <property type="match status" value="1"/>
</dbReference>
<reference evidence="3" key="1">
    <citation type="journal article" date="2019" name="Int. J. Syst. Evol. Microbiol.">
        <title>The Global Catalogue of Microorganisms (GCM) 10K type strain sequencing project: providing services to taxonomists for standard genome sequencing and annotation.</title>
        <authorList>
            <consortium name="The Broad Institute Genomics Platform"/>
            <consortium name="The Broad Institute Genome Sequencing Center for Infectious Disease"/>
            <person name="Wu L."/>
            <person name="Ma J."/>
        </authorList>
    </citation>
    <scope>NUCLEOTIDE SEQUENCE [LARGE SCALE GENOMIC DNA]</scope>
    <source>
        <strain evidence="3">JCM 18326</strain>
    </source>
</reference>
<dbReference type="Gene3D" id="1.25.40.10">
    <property type="entry name" value="Tetratricopeptide repeat domain"/>
    <property type="match status" value="1"/>
</dbReference>
<feature type="chain" id="PRO_5046931049" description="Tetratricopeptide repeat-containing protein" evidence="1">
    <location>
        <begin position="26"/>
        <end position="141"/>
    </location>
</feature>